<reference evidence="1 2" key="1">
    <citation type="submission" date="2018-06" db="EMBL/GenBank/DDBJ databases">
        <authorList>
            <consortium name="Pathogen Informatics"/>
            <person name="Doyle S."/>
        </authorList>
    </citation>
    <scope>NUCLEOTIDE SEQUENCE [LARGE SCALE GENOMIC DNA]</scope>
    <source>
        <strain evidence="1 2">NCTC12120</strain>
    </source>
</reference>
<evidence type="ECO:0000313" key="1">
    <source>
        <dbReference type="EMBL" id="SQA96649.1"/>
    </source>
</evidence>
<dbReference type="EMBL" id="UAVU01000003">
    <property type="protein sequence ID" value="SQA96649.1"/>
    <property type="molecule type" value="Genomic_DNA"/>
</dbReference>
<protein>
    <submittedName>
        <fullName evidence="1">Uncharacterized protein</fullName>
    </submittedName>
</protein>
<name>A0A2X2V4S4_9ENTR</name>
<dbReference type="Proteomes" id="UP000251197">
    <property type="component" value="Unassembled WGS sequence"/>
</dbReference>
<sequence>MAGKTALRLKVDRCVLEDFINSFAWRLRNLRQTRCRNGSLAKRRIATFWLDIKQKAIRCQFDPQ</sequence>
<dbReference type="AlphaFoldDB" id="A0A2X2V4S4"/>
<gene>
    <name evidence="1" type="ORF">NCTC12120_00409</name>
</gene>
<accession>A0A2X2V4S4</accession>
<organism evidence="1 2">
    <name type="scientific">Cedecea neteri</name>
    <dbReference type="NCBI Taxonomy" id="158822"/>
    <lineage>
        <taxon>Bacteria</taxon>
        <taxon>Pseudomonadati</taxon>
        <taxon>Pseudomonadota</taxon>
        <taxon>Gammaproteobacteria</taxon>
        <taxon>Enterobacterales</taxon>
        <taxon>Enterobacteriaceae</taxon>
        <taxon>Cedecea</taxon>
    </lineage>
</organism>
<evidence type="ECO:0000313" key="2">
    <source>
        <dbReference type="Proteomes" id="UP000251197"/>
    </source>
</evidence>
<proteinExistence type="predicted"/>